<feature type="signal peptide" evidence="2">
    <location>
        <begin position="1"/>
        <end position="17"/>
    </location>
</feature>
<gene>
    <name evidence="3" type="ORF">Q9L58_009912</name>
</gene>
<organism evidence="3 4">
    <name type="scientific">Discina gigas</name>
    <dbReference type="NCBI Taxonomy" id="1032678"/>
    <lineage>
        <taxon>Eukaryota</taxon>
        <taxon>Fungi</taxon>
        <taxon>Dikarya</taxon>
        <taxon>Ascomycota</taxon>
        <taxon>Pezizomycotina</taxon>
        <taxon>Pezizomycetes</taxon>
        <taxon>Pezizales</taxon>
        <taxon>Discinaceae</taxon>
        <taxon>Discina</taxon>
    </lineage>
</organism>
<keyword evidence="4" id="KW-1185">Reference proteome</keyword>
<name>A0ABR3G5L8_9PEZI</name>
<dbReference type="Gene3D" id="2.70.50.70">
    <property type="match status" value="1"/>
</dbReference>
<reference evidence="3 4" key="1">
    <citation type="submission" date="2024-02" db="EMBL/GenBank/DDBJ databases">
        <title>Discinaceae phylogenomics.</title>
        <authorList>
            <person name="Dirks A.C."/>
            <person name="James T.Y."/>
        </authorList>
    </citation>
    <scope>NUCLEOTIDE SEQUENCE [LARGE SCALE GENOMIC DNA]</scope>
    <source>
        <strain evidence="3 4">ACD0624</strain>
    </source>
</reference>
<evidence type="ECO:0008006" key="5">
    <source>
        <dbReference type="Google" id="ProtNLM"/>
    </source>
</evidence>
<feature type="region of interest" description="Disordered" evidence="1">
    <location>
        <begin position="231"/>
        <end position="254"/>
    </location>
</feature>
<dbReference type="EMBL" id="JBBBZM010000280">
    <property type="protein sequence ID" value="KAL0631215.1"/>
    <property type="molecule type" value="Genomic_DNA"/>
</dbReference>
<accession>A0ABR3G5L8</accession>
<evidence type="ECO:0000256" key="1">
    <source>
        <dbReference type="SAM" id="MobiDB-lite"/>
    </source>
</evidence>
<dbReference type="PANTHER" id="PTHR36182:SF1">
    <property type="entry name" value="PROTEIN, PUTATIVE (AFU_ORTHOLOGUE AFUA_6G10930)-RELATED"/>
    <property type="match status" value="1"/>
</dbReference>
<evidence type="ECO:0000313" key="3">
    <source>
        <dbReference type="EMBL" id="KAL0631215.1"/>
    </source>
</evidence>
<evidence type="ECO:0000256" key="2">
    <source>
        <dbReference type="SAM" id="SignalP"/>
    </source>
</evidence>
<dbReference type="Proteomes" id="UP001447188">
    <property type="component" value="Unassembled WGS sequence"/>
</dbReference>
<feature type="chain" id="PRO_5045791270" description="Lytic polysaccharide monooxygenase" evidence="2">
    <location>
        <begin position="18"/>
        <end position="254"/>
    </location>
</feature>
<keyword evidence="2" id="KW-0732">Signal</keyword>
<proteinExistence type="predicted"/>
<evidence type="ECO:0000313" key="4">
    <source>
        <dbReference type="Proteomes" id="UP001447188"/>
    </source>
</evidence>
<feature type="compositionally biased region" description="Basic residues" evidence="1">
    <location>
        <begin position="236"/>
        <end position="246"/>
    </location>
</feature>
<comment type="caution">
    <text evidence="3">The sequence shown here is derived from an EMBL/GenBank/DDBJ whole genome shotgun (WGS) entry which is preliminary data.</text>
</comment>
<dbReference type="PANTHER" id="PTHR36182">
    <property type="entry name" value="PROTEIN, PUTATIVE (AFU_ORTHOLOGUE AFUA_6G10930)-RELATED"/>
    <property type="match status" value="1"/>
</dbReference>
<sequence length="254" mass="28131">MFLAIVTFCLLWTPLWAHLVMQDPKPLGIDHEGGPDFYNAPLKSDGSDYPCKGFHLTAGMGLPEKQWNAGSFQNFTVDMRAVAAHSGGSCQVSISYDFGKTFKALKSFIGDCPRGAAGNQLTTNNQTFEFWIPPETPGGSVLFSWTWFTVTGFREMYMNCAHIEIVDGGDGLPEEYPDMFIGEINQCKSQEFLNLAFPHPGPQVEYGESNWMNAGPVGQCFDPPQVPEKAMLPAYKPRRRRSRRSSKVVTEGGA</sequence>
<protein>
    <recommendedName>
        <fullName evidence="5">Lytic polysaccharide monooxygenase</fullName>
    </recommendedName>
</protein>